<feature type="compositionally biased region" description="Basic and acidic residues" evidence="1">
    <location>
        <begin position="483"/>
        <end position="494"/>
    </location>
</feature>
<dbReference type="Pfam" id="PF25536">
    <property type="entry name" value="DUF7920"/>
    <property type="match status" value="1"/>
</dbReference>
<organism evidence="3 4">
    <name type="scientific">Ramazzottius varieornatus</name>
    <name type="common">Water bear</name>
    <name type="synonym">Tardigrade</name>
    <dbReference type="NCBI Taxonomy" id="947166"/>
    <lineage>
        <taxon>Eukaryota</taxon>
        <taxon>Metazoa</taxon>
        <taxon>Ecdysozoa</taxon>
        <taxon>Tardigrada</taxon>
        <taxon>Eutardigrada</taxon>
        <taxon>Parachela</taxon>
        <taxon>Hypsibioidea</taxon>
        <taxon>Ramazzottiidae</taxon>
        <taxon>Ramazzottius</taxon>
    </lineage>
</organism>
<dbReference type="Proteomes" id="UP000186922">
    <property type="component" value="Unassembled WGS sequence"/>
</dbReference>
<name>A0A1D1VWU4_RAMVA</name>
<protein>
    <recommendedName>
        <fullName evidence="2">DUF7920 domain-containing protein</fullName>
    </recommendedName>
</protein>
<evidence type="ECO:0000256" key="1">
    <source>
        <dbReference type="SAM" id="MobiDB-lite"/>
    </source>
</evidence>
<accession>A0A1D1VWU4</accession>
<proteinExistence type="predicted"/>
<dbReference type="AlphaFoldDB" id="A0A1D1VWU4"/>
<gene>
    <name evidence="3" type="primary">RvY_13883-1</name>
    <name evidence="3" type="synonym">RvY_13883.1</name>
    <name evidence="3" type="ORF">RvY_13883</name>
</gene>
<dbReference type="OrthoDB" id="430647at2759"/>
<sequence length="494" mass="56738">MTMAVLFSQEQLLGQLETTVERTLYAGLAQGSIFSNLSEEERSENAQKWLSWTLGQKNLKAATFKVPTGILPEHLEGELTDVRVFSRGPDDKVYDQNPLFRKRVARGNCVLEIRNRKDHSTRADGVIFALKKFTGGLGDDDDREIGDGFKYEKYFNQPIENAERVICTRKMNGEAAHFAVRWMEDDFYIIAGSKNVHLLFRKREEIELYGEPRFQVARDVARTCFDELQAMKEELRWRLFSFFHHTKFTAVLEILLPHYQHVENLSSYAEPALYFISWSKTDFAEGYEEDICVPPDMGQKVAAAFGLRTTGFESILHKDLKAKLIQIRTAHGTEGQVLYFVDKDQKVIGLLKKKTIWYIILRAIREKAKNGASKLRRNESSQFDLADTQIRTCKRIREIKRWLGLDEKATAEWQDLATGFLKWLAHMFKSKAIKSEELFSLYPVVWANYLKSAGRTDKIGVTSCSLIDDPDEPHPEAAPQPEPTDRDGHDQGHS</sequence>
<feature type="domain" description="DUF7920" evidence="2">
    <location>
        <begin position="156"/>
        <end position="364"/>
    </location>
</feature>
<keyword evidence="4" id="KW-1185">Reference proteome</keyword>
<comment type="caution">
    <text evidence="3">The sequence shown here is derived from an EMBL/GenBank/DDBJ whole genome shotgun (WGS) entry which is preliminary data.</text>
</comment>
<feature type="region of interest" description="Disordered" evidence="1">
    <location>
        <begin position="464"/>
        <end position="494"/>
    </location>
</feature>
<reference evidence="3 4" key="1">
    <citation type="journal article" date="2016" name="Nat. Commun.">
        <title>Extremotolerant tardigrade genome and improved radiotolerance of human cultured cells by tardigrade-unique protein.</title>
        <authorList>
            <person name="Hashimoto T."/>
            <person name="Horikawa D.D."/>
            <person name="Saito Y."/>
            <person name="Kuwahara H."/>
            <person name="Kozuka-Hata H."/>
            <person name="Shin-I T."/>
            <person name="Minakuchi Y."/>
            <person name="Ohishi K."/>
            <person name="Motoyama A."/>
            <person name="Aizu T."/>
            <person name="Enomoto A."/>
            <person name="Kondo K."/>
            <person name="Tanaka S."/>
            <person name="Hara Y."/>
            <person name="Koshikawa S."/>
            <person name="Sagara H."/>
            <person name="Miura T."/>
            <person name="Yokobori S."/>
            <person name="Miyagawa K."/>
            <person name="Suzuki Y."/>
            <person name="Kubo T."/>
            <person name="Oyama M."/>
            <person name="Kohara Y."/>
            <person name="Fujiyama A."/>
            <person name="Arakawa K."/>
            <person name="Katayama T."/>
            <person name="Toyoda A."/>
            <person name="Kunieda T."/>
        </authorList>
    </citation>
    <scope>NUCLEOTIDE SEQUENCE [LARGE SCALE GENOMIC DNA]</scope>
    <source>
        <strain evidence="3 4">YOKOZUNA-1</strain>
    </source>
</reference>
<evidence type="ECO:0000313" key="4">
    <source>
        <dbReference type="Proteomes" id="UP000186922"/>
    </source>
</evidence>
<dbReference type="InterPro" id="IPR057680">
    <property type="entry name" value="DUF7920"/>
</dbReference>
<dbReference type="EMBL" id="BDGG01000009">
    <property type="protein sequence ID" value="GAV03464.1"/>
    <property type="molecule type" value="Genomic_DNA"/>
</dbReference>
<evidence type="ECO:0000313" key="3">
    <source>
        <dbReference type="EMBL" id="GAV03464.1"/>
    </source>
</evidence>
<evidence type="ECO:0000259" key="2">
    <source>
        <dbReference type="Pfam" id="PF25536"/>
    </source>
</evidence>
<dbReference type="PANTHER" id="PTHR38566">
    <property type="entry name" value="RNA_LIG_T4_1 DOMAIN-CONTAINING PROTEIN"/>
    <property type="match status" value="1"/>
</dbReference>
<dbReference type="STRING" id="947166.A0A1D1VWU4"/>
<dbReference type="PANTHER" id="PTHR38566:SF1">
    <property type="entry name" value="CHROMOSOME UNDETERMINED SCAFFOLD_18, WHOLE GENOME SHOTGUN SEQUENCE"/>
    <property type="match status" value="1"/>
</dbReference>